<evidence type="ECO:0000313" key="2">
    <source>
        <dbReference type="EMBL" id="KKM18772.1"/>
    </source>
</evidence>
<reference evidence="2" key="1">
    <citation type="journal article" date="2015" name="Nature">
        <title>Complex archaea that bridge the gap between prokaryotes and eukaryotes.</title>
        <authorList>
            <person name="Spang A."/>
            <person name="Saw J.H."/>
            <person name="Jorgensen S.L."/>
            <person name="Zaremba-Niedzwiedzka K."/>
            <person name="Martijn J."/>
            <person name="Lind A.E."/>
            <person name="van Eijk R."/>
            <person name="Schleper C."/>
            <person name="Guy L."/>
            <person name="Ettema T.J."/>
        </authorList>
    </citation>
    <scope>NUCLEOTIDE SEQUENCE</scope>
</reference>
<dbReference type="EMBL" id="LAZR01014148">
    <property type="protein sequence ID" value="KKM18772.1"/>
    <property type="molecule type" value="Genomic_DNA"/>
</dbReference>
<feature type="region of interest" description="Disordered" evidence="1">
    <location>
        <begin position="102"/>
        <end position="149"/>
    </location>
</feature>
<sequence length="149" mass="16988">MARENRFAKIDKVLPITMKGKGKKKTRRIATEKTVKDTLAESMAECQRPSDLAMLASKFGFTDEDINQWAKEAPNFGMFRMRIGNRLRGVIARIAKAKKRNITLSPKDAAYPKKSKVKTKAKKKSVKKTTKKTTKKSSKKKKKRTDRVD</sequence>
<protein>
    <submittedName>
        <fullName evidence="2">Uncharacterized protein</fullName>
    </submittedName>
</protein>
<accession>A0A0F9HUD4</accession>
<name>A0A0F9HUD4_9ZZZZ</name>
<feature type="compositionally biased region" description="Basic residues" evidence="1">
    <location>
        <begin position="113"/>
        <end position="149"/>
    </location>
</feature>
<dbReference type="AlphaFoldDB" id="A0A0F9HUD4"/>
<gene>
    <name evidence="2" type="ORF">LCGC14_1662270</name>
</gene>
<evidence type="ECO:0000256" key="1">
    <source>
        <dbReference type="SAM" id="MobiDB-lite"/>
    </source>
</evidence>
<organism evidence="2">
    <name type="scientific">marine sediment metagenome</name>
    <dbReference type="NCBI Taxonomy" id="412755"/>
    <lineage>
        <taxon>unclassified sequences</taxon>
        <taxon>metagenomes</taxon>
        <taxon>ecological metagenomes</taxon>
    </lineage>
</organism>
<proteinExistence type="predicted"/>
<comment type="caution">
    <text evidence="2">The sequence shown here is derived from an EMBL/GenBank/DDBJ whole genome shotgun (WGS) entry which is preliminary data.</text>
</comment>